<keyword evidence="1" id="KW-0472">Membrane</keyword>
<dbReference type="RefSeq" id="WP_207576260.1">
    <property type="nucleotide sequence ID" value="NZ_JAFNME010000054.1"/>
</dbReference>
<gene>
    <name evidence="2" type="ORF">J1777_13855</name>
</gene>
<feature type="transmembrane region" description="Helical" evidence="1">
    <location>
        <begin position="32"/>
        <end position="52"/>
    </location>
</feature>
<protein>
    <submittedName>
        <fullName evidence="2">Uncharacterized protein</fullName>
    </submittedName>
</protein>
<dbReference type="Proteomes" id="UP000664731">
    <property type="component" value="Unassembled WGS sequence"/>
</dbReference>
<organism evidence="2 3">
    <name type="scientific">Comamonas denitrificans</name>
    <dbReference type="NCBI Taxonomy" id="117506"/>
    <lineage>
        <taxon>Bacteria</taxon>
        <taxon>Pseudomonadati</taxon>
        <taxon>Pseudomonadota</taxon>
        <taxon>Betaproteobacteria</taxon>
        <taxon>Burkholderiales</taxon>
        <taxon>Comamonadaceae</taxon>
        <taxon>Comamonas</taxon>
    </lineage>
</organism>
<keyword evidence="1" id="KW-0812">Transmembrane</keyword>
<name>A0A939H3H9_9BURK</name>
<comment type="caution">
    <text evidence="2">The sequence shown here is derived from an EMBL/GenBank/DDBJ whole genome shotgun (WGS) entry which is preliminary data.</text>
</comment>
<reference evidence="2" key="1">
    <citation type="submission" date="2021-03" db="EMBL/GenBank/DDBJ databases">
        <title>Comamonas denitrificans.</title>
        <authorList>
            <person name="Finster K."/>
        </authorList>
    </citation>
    <scope>NUCLEOTIDE SEQUENCE</scope>
    <source>
        <strain evidence="2">MM2021_4</strain>
    </source>
</reference>
<accession>A0A939H3H9</accession>
<keyword evidence="1" id="KW-1133">Transmembrane helix</keyword>
<evidence type="ECO:0000313" key="2">
    <source>
        <dbReference type="EMBL" id="MBO1250886.1"/>
    </source>
</evidence>
<evidence type="ECO:0000313" key="3">
    <source>
        <dbReference type="Proteomes" id="UP000664731"/>
    </source>
</evidence>
<sequence length="67" mass="7956">MRIVLAFYAIYRIFFIVRQRLWRSLDGAAQPLALIGAVFGAFWHSLWHYLLMKQAAQGRLVRFWQVS</sequence>
<feature type="non-terminal residue" evidence="2">
    <location>
        <position position="67"/>
    </location>
</feature>
<evidence type="ECO:0000256" key="1">
    <source>
        <dbReference type="SAM" id="Phobius"/>
    </source>
</evidence>
<proteinExistence type="predicted"/>
<keyword evidence="3" id="KW-1185">Reference proteome</keyword>
<dbReference type="EMBL" id="JAFNME010000054">
    <property type="protein sequence ID" value="MBO1250886.1"/>
    <property type="molecule type" value="Genomic_DNA"/>
</dbReference>
<dbReference type="AlphaFoldDB" id="A0A939H3H9"/>